<dbReference type="PANTHER" id="PTHR10996:SF257">
    <property type="entry name" value="GLYOXYLATE REDUCTASE 1"/>
    <property type="match status" value="1"/>
</dbReference>
<evidence type="ECO:0000313" key="8">
    <source>
        <dbReference type="EMBL" id="CAB5020648.1"/>
    </source>
</evidence>
<dbReference type="Pfam" id="PF02826">
    <property type="entry name" value="2-Hacid_dh_C"/>
    <property type="match status" value="1"/>
</dbReference>
<dbReference type="InterPro" id="IPR036291">
    <property type="entry name" value="NAD(P)-bd_dom_sf"/>
</dbReference>
<comment type="similarity">
    <text evidence="1">Belongs to the D-isomer specific 2-hydroxyacid dehydrogenase family.</text>
</comment>
<organism evidence="6">
    <name type="scientific">freshwater metagenome</name>
    <dbReference type="NCBI Taxonomy" id="449393"/>
    <lineage>
        <taxon>unclassified sequences</taxon>
        <taxon>metagenomes</taxon>
        <taxon>ecological metagenomes</taxon>
    </lineage>
</organism>
<dbReference type="CDD" id="cd05301">
    <property type="entry name" value="GDH"/>
    <property type="match status" value="1"/>
</dbReference>
<dbReference type="InterPro" id="IPR050223">
    <property type="entry name" value="D-isomer_2-hydroxyacid_DH"/>
</dbReference>
<dbReference type="SUPFAM" id="SSF51735">
    <property type="entry name" value="NAD(P)-binding Rossmann-fold domains"/>
    <property type="match status" value="1"/>
</dbReference>
<dbReference type="Gene3D" id="3.40.50.720">
    <property type="entry name" value="NAD(P)-binding Rossmann-like Domain"/>
    <property type="match status" value="2"/>
</dbReference>
<evidence type="ECO:0000256" key="2">
    <source>
        <dbReference type="ARBA" id="ARBA00023002"/>
    </source>
</evidence>
<dbReference type="GO" id="GO:0051287">
    <property type="term" value="F:NAD binding"/>
    <property type="evidence" value="ECO:0007669"/>
    <property type="project" value="InterPro"/>
</dbReference>
<evidence type="ECO:0000313" key="7">
    <source>
        <dbReference type="EMBL" id="CAB4879584.1"/>
    </source>
</evidence>
<dbReference type="SUPFAM" id="SSF52283">
    <property type="entry name" value="Formate/glycerate dehydrogenase catalytic domain-like"/>
    <property type="match status" value="1"/>
</dbReference>
<dbReference type="InterPro" id="IPR006139">
    <property type="entry name" value="D-isomer_2_OHA_DH_cat_dom"/>
</dbReference>
<dbReference type="EMBL" id="CAFBPM010000007">
    <property type="protein sequence ID" value="CAB5020648.1"/>
    <property type="molecule type" value="Genomic_DNA"/>
</dbReference>
<evidence type="ECO:0000259" key="4">
    <source>
        <dbReference type="Pfam" id="PF00389"/>
    </source>
</evidence>
<dbReference type="GO" id="GO:0016618">
    <property type="term" value="F:hydroxypyruvate reductase [NAD(P)H] activity"/>
    <property type="evidence" value="ECO:0007669"/>
    <property type="project" value="TreeGrafter"/>
</dbReference>
<dbReference type="GO" id="GO:0005829">
    <property type="term" value="C:cytosol"/>
    <property type="evidence" value="ECO:0007669"/>
    <property type="project" value="TreeGrafter"/>
</dbReference>
<dbReference type="InterPro" id="IPR029753">
    <property type="entry name" value="D-isomer_DH_CS"/>
</dbReference>
<keyword evidence="2" id="KW-0560">Oxidoreductase</keyword>
<gene>
    <name evidence="6" type="ORF">UFOPK3164_01076</name>
    <name evidence="7" type="ORF">UFOPK3427_01405</name>
    <name evidence="8" type="ORF">UFOPK4112_00896</name>
</gene>
<evidence type="ECO:0000313" key="6">
    <source>
        <dbReference type="EMBL" id="CAB4830073.1"/>
    </source>
</evidence>
<dbReference type="InterPro" id="IPR006140">
    <property type="entry name" value="D-isomer_DH_NAD-bd"/>
</dbReference>
<feature type="domain" description="D-isomer specific 2-hydroxyacid dehydrogenase NAD-binding" evidence="5">
    <location>
        <begin position="107"/>
        <end position="278"/>
    </location>
</feature>
<evidence type="ECO:0000256" key="1">
    <source>
        <dbReference type="ARBA" id="ARBA00005854"/>
    </source>
</evidence>
<name>A0A6J7AB85_9ZZZZ</name>
<dbReference type="EMBL" id="CAFABE010000048">
    <property type="protein sequence ID" value="CAB4830073.1"/>
    <property type="molecule type" value="Genomic_DNA"/>
</dbReference>
<dbReference type="PANTHER" id="PTHR10996">
    <property type="entry name" value="2-HYDROXYACID DEHYDROGENASE-RELATED"/>
    <property type="match status" value="1"/>
</dbReference>
<keyword evidence="3" id="KW-0520">NAD</keyword>
<proteinExistence type="inferred from homology"/>
<dbReference type="GO" id="GO:0030267">
    <property type="term" value="F:glyoxylate reductase (NADPH) activity"/>
    <property type="evidence" value="ECO:0007669"/>
    <property type="project" value="TreeGrafter"/>
</dbReference>
<accession>A0A6J7AB85</accession>
<dbReference type="EMBL" id="CAFBLT010000001">
    <property type="protein sequence ID" value="CAB4879584.1"/>
    <property type="molecule type" value="Genomic_DNA"/>
</dbReference>
<evidence type="ECO:0000256" key="3">
    <source>
        <dbReference type="ARBA" id="ARBA00023027"/>
    </source>
</evidence>
<dbReference type="PROSITE" id="PS00670">
    <property type="entry name" value="D_2_HYDROXYACID_DH_2"/>
    <property type="match status" value="1"/>
</dbReference>
<dbReference type="AlphaFoldDB" id="A0A6J7AB85"/>
<sequence>MTRHVPPGGLDPLVEAGHEIVSSENDAPYSPDELRDLAPGVDAIISMLTDQITGEILQAGASGLLKVVANAAVGYDNVDVASAHRLGLSVCNTPGVLDQTTADLTFLLILATRRQTSTAEADLRDGTWKGWGFLDHLAHDIHGATLGLVGYGRIGQEVARRAEGFGMTVLHHTRTPTGHPGYVASLLSLIEQSDVLSVHVPLTPETHHLIGPEEFAMFHPTSTLVNTSRGPVIDEDALVDALEAGKLFGAGLDVFDGEPAINPRILTAPRTVLLPHIGSATVETRMNMARLASQGVCAVLAGQTPINIVLG</sequence>
<dbReference type="FunFam" id="3.40.50.720:FF:000203">
    <property type="entry name" value="D-3-phosphoglycerate dehydrogenase (SerA)"/>
    <property type="match status" value="1"/>
</dbReference>
<feature type="domain" description="D-isomer specific 2-hydroxyacid dehydrogenase catalytic" evidence="4">
    <location>
        <begin position="5"/>
        <end position="309"/>
    </location>
</feature>
<evidence type="ECO:0000259" key="5">
    <source>
        <dbReference type="Pfam" id="PF02826"/>
    </source>
</evidence>
<protein>
    <submittedName>
        <fullName evidence="6">Unannotated protein</fullName>
    </submittedName>
</protein>
<reference evidence="6" key="1">
    <citation type="submission" date="2020-05" db="EMBL/GenBank/DDBJ databases">
        <authorList>
            <person name="Chiriac C."/>
            <person name="Salcher M."/>
            <person name="Ghai R."/>
            <person name="Kavagutti S V."/>
        </authorList>
    </citation>
    <scope>NUCLEOTIDE SEQUENCE</scope>
</reference>
<dbReference type="Pfam" id="PF00389">
    <property type="entry name" value="2-Hacid_dh"/>
    <property type="match status" value="1"/>
</dbReference>